<dbReference type="InterPro" id="IPR000577">
    <property type="entry name" value="Carb_kinase_FGGY"/>
</dbReference>
<dbReference type="SUPFAM" id="SSF53067">
    <property type="entry name" value="Actin-like ATPase domain"/>
    <property type="match status" value="2"/>
</dbReference>
<dbReference type="PANTHER" id="PTHR43095">
    <property type="entry name" value="SUGAR KINASE"/>
    <property type="match status" value="1"/>
</dbReference>
<dbReference type="InterPro" id="IPR050406">
    <property type="entry name" value="FGGY_Carb_Kinase"/>
</dbReference>
<protein>
    <recommendedName>
        <fullName evidence="8 10">Xylulose kinase</fullName>
        <shortName evidence="8 10">Xylulokinase</shortName>
        <ecNumber evidence="8 10">2.7.1.17</ecNumber>
    </recommendedName>
</protein>
<evidence type="ECO:0000256" key="4">
    <source>
        <dbReference type="ARBA" id="ARBA00022741"/>
    </source>
</evidence>
<dbReference type="PIRSF" id="PIRSF000538">
    <property type="entry name" value="GlpK"/>
    <property type="match status" value="1"/>
</dbReference>
<dbReference type="GO" id="GO:0005998">
    <property type="term" value="P:xylulose catabolic process"/>
    <property type="evidence" value="ECO:0007669"/>
    <property type="project" value="UniProtKB-UniRule"/>
</dbReference>
<feature type="binding site" evidence="8">
    <location>
        <begin position="85"/>
        <end position="86"/>
    </location>
    <ligand>
        <name>substrate</name>
    </ligand>
</feature>
<dbReference type="GO" id="GO:0005524">
    <property type="term" value="F:ATP binding"/>
    <property type="evidence" value="ECO:0007669"/>
    <property type="project" value="UniProtKB-UniRule"/>
</dbReference>
<reference evidence="13 14" key="1">
    <citation type="journal article" date="2015" name="Mol. Plant Microbe Interact.">
        <title>Comparative Genomic Analysis of Pseudomonas chlororaphis PCL1606 Reveals New Insight into Antifungal Compounds Involved in Biocontrol.</title>
        <authorList>
            <person name="Calderon C.E."/>
            <person name="Ramos C."/>
            <person name="de Vicente A."/>
            <person name="Cazorla F.M."/>
        </authorList>
    </citation>
    <scope>NUCLEOTIDE SEQUENCE [LARGE SCALE GENOMIC DNA]</scope>
    <source>
        <strain evidence="13 14">PCL1606</strain>
    </source>
</reference>
<feature type="active site" description="Proton acceptor" evidence="8">
    <location>
        <position position="248"/>
    </location>
</feature>
<keyword evidence="3 8" id="KW-0808">Transferase</keyword>
<evidence type="ECO:0000313" key="14">
    <source>
        <dbReference type="Proteomes" id="UP000032748"/>
    </source>
</evidence>
<dbReference type="Pfam" id="PF00370">
    <property type="entry name" value="FGGY_N"/>
    <property type="match status" value="1"/>
</dbReference>
<evidence type="ECO:0000256" key="5">
    <source>
        <dbReference type="ARBA" id="ARBA00022777"/>
    </source>
</evidence>
<feature type="domain" description="Carbohydrate kinase FGGY N-terminal" evidence="11">
    <location>
        <begin position="6"/>
        <end position="255"/>
    </location>
</feature>
<dbReference type="Pfam" id="PF02782">
    <property type="entry name" value="FGGY_C"/>
    <property type="match status" value="1"/>
</dbReference>
<evidence type="ECO:0000259" key="12">
    <source>
        <dbReference type="Pfam" id="PF02782"/>
    </source>
</evidence>
<dbReference type="InterPro" id="IPR043129">
    <property type="entry name" value="ATPase_NBD"/>
</dbReference>
<dbReference type="PROSITE" id="PS00445">
    <property type="entry name" value="FGGY_KINASES_2"/>
    <property type="match status" value="1"/>
</dbReference>
<dbReference type="Gene3D" id="3.30.420.40">
    <property type="match status" value="2"/>
</dbReference>
<sequence>MTKRQLYLGIDCGTQGTKALILDVASGDVLGLGAAPHSLISGANGRREQDVEQWCEAFALATQRALRAAGVGGQEILGLGVSGQQHGLVLLDRQGRVLRPAKLWCDTESSEQNRRLLEYLGGEQGSLERLGVAIAPGYTVSKLLWTRERHPQLFQRIARILLPHDYLNYWLTGRACSEYGDASGTGYFNVRTRQWDLELLRHIDPDGGLEAALPELIEADRPVGTLLPAIAERLGLNPAARVSSGGGDNMLGAIGTGNIQPGVITMSLGSSGTLYAYAEQPRVSRDAAVATFCSSSGGWLPLICTMNLTNATGAVRELFELDLARFNQRAAEAPIGAGGVCMLPFLNGERVPALPRASGSLLGLTLDNLTQANLCRAVLEGTTFGLRYGLDLLRRNGLQSQRIRLIGGGSKSPLWRQMVADIMHTPVVCTEQSEAAALGAAIQAAWCRSADGEQRYSLAQLCQRCVKLDPASETLPIAAHVAAYQQVYERYQQHVATLLKSE</sequence>
<dbReference type="KEGG" id="pcz:PCL1606_31050"/>
<dbReference type="InterPro" id="IPR018484">
    <property type="entry name" value="FGGY_N"/>
</dbReference>
<keyword evidence="7 8" id="KW-0119">Carbohydrate metabolism</keyword>
<dbReference type="GO" id="GO:0042732">
    <property type="term" value="P:D-xylose metabolic process"/>
    <property type="evidence" value="ECO:0007669"/>
    <property type="project" value="UniProtKB-KW"/>
</dbReference>
<evidence type="ECO:0000256" key="7">
    <source>
        <dbReference type="ARBA" id="ARBA00023277"/>
    </source>
</evidence>
<dbReference type="PANTHER" id="PTHR43095:SF5">
    <property type="entry name" value="XYLULOSE KINASE"/>
    <property type="match status" value="1"/>
</dbReference>
<evidence type="ECO:0000256" key="3">
    <source>
        <dbReference type="ARBA" id="ARBA00022679"/>
    </source>
</evidence>
<dbReference type="InterPro" id="IPR006000">
    <property type="entry name" value="Xylulokinase"/>
</dbReference>
<dbReference type="RefSeq" id="WP_045883181.1">
    <property type="nucleotide sequence ID" value="NZ_CP011110.1"/>
</dbReference>
<evidence type="ECO:0000256" key="2">
    <source>
        <dbReference type="ARBA" id="ARBA00022629"/>
    </source>
</evidence>
<evidence type="ECO:0000313" key="13">
    <source>
        <dbReference type="EMBL" id="AKA24556.1"/>
    </source>
</evidence>
<evidence type="ECO:0000256" key="10">
    <source>
        <dbReference type="RuleBase" id="RU364073"/>
    </source>
</evidence>
<comment type="function">
    <text evidence="8">Catalyzes the phosphorylation of D-xylulose to D-xylulose 5-phosphate.</text>
</comment>
<dbReference type="AlphaFoldDB" id="A0A0D5XZR1"/>
<keyword evidence="2 8" id="KW-0859">Xylose metabolism</keyword>
<gene>
    <name evidence="8 10" type="primary">xylB</name>
    <name evidence="13" type="ORF">PCL1606_31050</name>
</gene>
<comment type="similarity">
    <text evidence="1 8 9">Belongs to the FGGY kinase family.</text>
</comment>
<feature type="site" description="Important for activity" evidence="8">
    <location>
        <position position="11"/>
    </location>
</feature>
<dbReference type="InterPro" id="IPR018483">
    <property type="entry name" value="Carb_kinase_FGGY_CS"/>
</dbReference>
<dbReference type="PATRIC" id="fig|587753.10.peg.3098"/>
<evidence type="ECO:0000256" key="6">
    <source>
        <dbReference type="ARBA" id="ARBA00022840"/>
    </source>
</evidence>
<dbReference type="EMBL" id="CP011110">
    <property type="protein sequence ID" value="AKA24556.1"/>
    <property type="molecule type" value="Genomic_DNA"/>
</dbReference>
<dbReference type="EC" id="2.7.1.17" evidence="8 10"/>
<keyword evidence="5 8" id="KW-0418">Kinase</keyword>
<dbReference type="InterPro" id="IPR018485">
    <property type="entry name" value="FGGY_C"/>
</dbReference>
<accession>A0A0D5XZR1</accession>
<comment type="catalytic activity">
    <reaction evidence="8 10">
        <text>D-xylulose + ATP = D-xylulose 5-phosphate + ADP + H(+)</text>
        <dbReference type="Rhea" id="RHEA:10964"/>
        <dbReference type="ChEBI" id="CHEBI:15378"/>
        <dbReference type="ChEBI" id="CHEBI:17140"/>
        <dbReference type="ChEBI" id="CHEBI:30616"/>
        <dbReference type="ChEBI" id="CHEBI:57737"/>
        <dbReference type="ChEBI" id="CHEBI:456216"/>
        <dbReference type="EC" id="2.7.1.17"/>
    </reaction>
</comment>
<dbReference type="NCBIfam" id="TIGR01312">
    <property type="entry name" value="XylB"/>
    <property type="match status" value="1"/>
</dbReference>
<keyword evidence="4 8" id="KW-0547">Nucleotide-binding</keyword>
<dbReference type="Proteomes" id="UP000032748">
    <property type="component" value="Chromosome"/>
</dbReference>
<evidence type="ECO:0000256" key="1">
    <source>
        <dbReference type="ARBA" id="ARBA00009156"/>
    </source>
</evidence>
<dbReference type="CDD" id="cd07809">
    <property type="entry name" value="ASKHA_NBD_FGGY_BaXK-like"/>
    <property type="match status" value="1"/>
</dbReference>
<evidence type="ECO:0000256" key="8">
    <source>
        <dbReference type="HAMAP-Rule" id="MF_02220"/>
    </source>
</evidence>
<dbReference type="OrthoDB" id="9805576at2"/>
<keyword evidence="6 8" id="KW-0067">ATP-binding</keyword>
<dbReference type="GO" id="GO:0004856">
    <property type="term" value="F:D-xylulokinase activity"/>
    <property type="evidence" value="ECO:0007669"/>
    <property type="project" value="UniProtKB-UniRule"/>
</dbReference>
<proteinExistence type="inferred from homology"/>
<evidence type="ECO:0000256" key="9">
    <source>
        <dbReference type="RuleBase" id="RU003733"/>
    </source>
</evidence>
<evidence type="ECO:0000259" key="11">
    <source>
        <dbReference type="Pfam" id="PF00370"/>
    </source>
</evidence>
<feature type="domain" description="Carbohydrate kinase FGGY C-terminal" evidence="12">
    <location>
        <begin position="314"/>
        <end position="446"/>
    </location>
</feature>
<dbReference type="HAMAP" id="MF_02220">
    <property type="entry name" value="XylB"/>
    <property type="match status" value="1"/>
</dbReference>
<organism evidence="13 14">
    <name type="scientific">Pseudomonas chlororaphis</name>
    <dbReference type="NCBI Taxonomy" id="587753"/>
    <lineage>
        <taxon>Bacteria</taxon>
        <taxon>Pseudomonadati</taxon>
        <taxon>Pseudomonadota</taxon>
        <taxon>Gammaproteobacteria</taxon>
        <taxon>Pseudomonadales</taxon>
        <taxon>Pseudomonadaceae</taxon>
        <taxon>Pseudomonas</taxon>
    </lineage>
</organism>
<name>A0A0D5XZR1_9PSED</name>